<dbReference type="InterPro" id="IPR035754">
    <property type="entry name" value="SPRY_SPSB3"/>
</dbReference>
<dbReference type="GO" id="GO:0043161">
    <property type="term" value="P:proteasome-mediated ubiquitin-dependent protein catabolic process"/>
    <property type="evidence" value="ECO:0007669"/>
    <property type="project" value="TreeGrafter"/>
</dbReference>
<evidence type="ECO:0000256" key="1">
    <source>
        <dbReference type="ARBA" id="ARBA00022786"/>
    </source>
</evidence>
<dbReference type="PANTHER" id="PTHR12245">
    <property type="entry name" value="SPRY DOMAIN CONTAINING SOCS BOX PROTEIN"/>
    <property type="match status" value="1"/>
</dbReference>
<proteinExistence type="predicted"/>
<dbReference type="PANTHER" id="PTHR12245:SF5">
    <property type="entry name" value="SPRY DOMAIN-CONTAINING SOCS BOX PROTEIN 3"/>
    <property type="match status" value="1"/>
</dbReference>
<dbReference type="InterPro" id="IPR001870">
    <property type="entry name" value="B30.2/SPRY"/>
</dbReference>
<feature type="domain" description="B30.2/SPRY" evidence="2">
    <location>
        <begin position="29"/>
        <end position="229"/>
    </location>
</feature>
<dbReference type="CDD" id="cd12876">
    <property type="entry name" value="SPRY_SOCS3"/>
    <property type="match status" value="1"/>
</dbReference>
<dbReference type="OMA" id="KVHFWEM"/>
<protein>
    <submittedName>
        <fullName evidence="3">CSON015619 protein</fullName>
    </submittedName>
</protein>
<evidence type="ECO:0000313" key="3">
    <source>
        <dbReference type="EMBL" id="SSX19861.1"/>
    </source>
</evidence>
<sequence>MPETISKLFGGEMTKNLISDTAPPFCKCSKRMIDRRLATNDILKNSCTCGEDVGQKLWSWDVAENRSDVMLEDNILTFHPIYSQGTAVIKGEKALEHGMQHYWEVKIMSFLTGTDLMIGIGTDKVDIDKHHYEYSSFLGEDDQSWGFSYRGLVQHNRRVKYYGQKYSRGCIVGVHVDLDRGSIEFYLNRRPQGKAYLNVPLDPNVKIYPMICSTSAKTSIKLINSTCVKANLQYYCMETIAKNPEMIERVKSIPGLVRLSNELWFLQSKQRYQYHTDFEKNNLLLEDEAIISSKKKKYIEEIDNDDESSLDSLDDLYKNAHRIKHFKRSTTTNDSSNDSDFSDQEDAPLMFFCNHF</sequence>
<accession>A0A336LSA5</accession>
<dbReference type="InterPro" id="IPR003877">
    <property type="entry name" value="SPRY_dom"/>
</dbReference>
<dbReference type="GO" id="GO:0019005">
    <property type="term" value="C:SCF ubiquitin ligase complex"/>
    <property type="evidence" value="ECO:0007669"/>
    <property type="project" value="TreeGrafter"/>
</dbReference>
<dbReference type="VEuPathDB" id="VectorBase:CSON015619"/>
<gene>
    <name evidence="3" type="primary">CSON015619</name>
</gene>
<organism evidence="3">
    <name type="scientific">Culicoides sonorensis</name>
    <name type="common">Biting midge</name>
    <dbReference type="NCBI Taxonomy" id="179676"/>
    <lineage>
        <taxon>Eukaryota</taxon>
        <taxon>Metazoa</taxon>
        <taxon>Ecdysozoa</taxon>
        <taxon>Arthropoda</taxon>
        <taxon>Hexapoda</taxon>
        <taxon>Insecta</taxon>
        <taxon>Pterygota</taxon>
        <taxon>Neoptera</taxon>
        <taxon>Endopterygota</taxon>
        <taxon>Diptera</taxon>
        <taxon>Nematocera</taxon>
        <taxon>Chironomoidea</taxon>
        <taxon>Ceratopogonidae</taxon>
        <taxon>Ceratopogoninae</taxon>
        <taxon>Culicoides</taxon>
        <taxon>Monoculicoides</taxon>
    </lineage>
</organism>
<dbReference type="InterPro" id="IPR013320">
    <property type="entry name" value="ConA-like_dom_sf"/>
</dbReference>
<dbReference type="Pfam" id="PF00622">
    <property type="entry name" value="SPRY"/>
    <property type="match status" value="1"/>
</dbReference>
<dbReference type="Gene3D" id="2.60.120.920">
    <property type="match status" value="1"/>
</dbReference>
<evidence type="ECO:0000259" key="2">
    <source>
        <dbReference type="PROSITE" id="PS50188"/>
    </source>
</evidence>
<reference evidence="3" key="1">
    <citation type="submission" date="2018-07" db="EMBL/GenBank/DDBJ databases">
        <authorList>
            <person name="Quirk P.G."/>
            <person name="Krulwich T.A."/>
        </authorList>
    </citation>
    <scope>NUCLEOTIDE SEQUENCE</scope>
</reference>
<dbReference type="AlphaFoldDB" id="A0A336LSA5"/>
<name>A0A336LSA5_CULSO</name>
<dbReference type="EMBL" id="UFQT01000099">
    <property type="protein sequence ID" value="SSX19861.1"/>
    <property type="molecule type" value="Genomic_DNA"/>
</dbReference>
<keyword evidence="1" id="KW-0833">Ubl conjugation pathway</keyword>
<dbReference type="PROSITE" id="PS50188">
    <property type="entry name" value="B302_SPRY"/>
    <property type="match status" value="1"/>
</dbReference>
<dbReference type="InterPro" id="IPR050672">
    <property type="entry name" value="FBXO45-Fsn/SPSB_families"/>
</dbReference>
<dbReference type="InterPro" id="IPR043136">
    <property type="entry name" value="B30.2/SPRY_sf"/>
</dbReference>
<dbReference type="SUPFAM" id="SSF49899">
    <property type="entry name" value="Concanavalin A-like lectins/glucanases"/>
    <property type="match status" value="1"/>
</dbReference>
<dbReference type="SMART" id="SM00449">
    <property type="entry name" value="SPRY"/>
    <property type="match status" value="1"/>
</dbReference>